<dbReference type="HOGENOM" id="CLU_006876_0_0_6"/>
<protein>
    <submittedName>
        <fullName evidence="4">Diguanylate cyclase/phosphodiesterase</fullName>
    </submittedName>
</protein>
<dbReference type="InterPro" id="IPR043128">
    <property type="entry name" value="Rev_trsase/Diguanyl_cyclase"/>
</dbReference>
<reference evidence="4 5" key="1">
    <citation type="submission" date="2010-06" db="EMBL/GenBank/DDBJ databases">
        <title>Complete sequence of chromosome of Nitrosococcus watsoni C-113.</title>
        <authorList>
            <consortium name="US DOE Joint Genome Institute"/>
            <person name="Lucas S."/>
            <person name="Copeland A."/>
            <person name="Lapidus A."/>
            <person name="Cheng J.-F."/>
            <person name="Bruce D."/>
            <person name="Goodwin L."/>
            <person name="Pitluck S."/>
            <person name="Malfatti S.A."/>
            <person name="Chain P.S.G."/>
            <person name="Land M."/>
            <person name="Hauser L."/>
            <person name="Kyrpides N."/>
            <person name="Ivanova N."/>
            <person name="Cambell M.A."/>
            <person name="Heidelberg J.F."/>
            <person name="Klotz M.G."/>
            <person name="Woyke T."/>
        </authorList>
    </citation>
    <scope>NUCLEOTIDE SEQUENCE [LARGE SCALE GENOMIC DNA]</scope>
    <source>
        <strain evidence="4 5">C-113</strain>
    </source>
</reference>
<feature type="region of interest" description="Disordered" evidence="1">
    <location>
        <begin position="351"/>
        <end position="412"/>
    </location>
</feature>
<name>D8K4A9_NITWC</name>
<dbReference type="GO" id="GO:0071111">
    <property type="term" value="F:cyclic-guanylate-specific phosphodiesterase activity"/>
    <property type="evidence" value="ECO:0007669"/>
    <property type="project" value="InterPro"/>
</dbReference>
<proteinExistence type="predicted"/>
<dbReference type="NCBIfam" id="TIGR00254">
    <property type="entry name" value="GGDEF"/>
    <property type="match status" value="1"/>
</dbReference>
<dbReference type="RefSeq" id="WP_013219909.1">
    <property type="nucleotide sequence ID" value="NC_014315.1"/>
</dbReference>
<dbReference type="KEGG" id="nwa:Nwat_0859"/>
<dbReference type="InterPro" id="IPR001633">
    <property type="entry name" value="EAL_dom"/>
</dbReference>
<gene>
    <name evidence="4" type="ordered locus">Nwat_0859</name>
</gene>
<dbReference type="CDD" id="cd01948">
    <property type="entry name" value="EAL"/>
    <property type="match status" value="1"/>
</dbReference>
<dbReference type="EMBL" id="CP002086">
    <property type="protein sequence ID" value="ADJ27806.1"/>
    <property type="molecule type" value="Genomic_DNA"/>
</dbReference>
<evidence type="ECO:0000259" key="2">
    <source>
        <dbReference type="PROSITE" id="PS50883"/>
    </source>
</evidence>
<organism evidence="4 5">
    <name type="scientific">Nitrosococcus watsoni (strain C-113)</name>
    <dbReference type="NCBI Taxonomy" id="105559"/>
    <lineage>
        <taxon>Bacteria</taxon>
        <taxon>Pseudomonadati</taxon>
        <taxon>Pseudomonadota</taxon>
        <taxon>Gammaproteobacteria</taxon>
        <taxon>Chromatiales</taxon>
        <taxon>Chromatiaceae</taxon>
        <taxon>Nitrosococcus</taxon>
    </lineage>
</organism>
<dbReference type="SUPFAM" id="SSF141371">
    <property type="entry name" value="PilZ domain-like"/>
    <property type="match status" value="1"/>
</dbReference>
<dbReference type="InterPro" id="IPR012434">
    <property type="entry name" value="DUF1631"/>
</dbReference>
<dbReference type="SMART" id="SM00267">
    <property type="entry name" value="GGDEF"/>
    <property type="match status" value="1"/>
</dbReference>
<evidence type="ECO:0000256" key="1">
    <source>
        <dbReference type="SAM" id="MobiDB-lite"/>
    </source>
</evidence>
<dbReference type="AlphaFoldDB" id="D8K4A9"/>
<dbReference type="InterPro" id="IPR029787">
    <property type="entry name" value="Nucleotide_cyclase"/>
</dbReference>
<dbReference type="STRING" id="105559.Nwat_0859"/>
<dbReference type="Proteomes" id="UP000000393">
    <property type="component" value="Chromosome"/>
</dbReference>
<evidence type="ECO:0000259" key="3">
    <source>
        <dbReference type="PROSITE" id="PS50887"/>
    </source>
</evidence>
<dbReference type="SMART" id="SM00052">
    <property type="entry name" value="EAL"/>
    <property type="match status" value="1"/>
</dbReference>
<keyword evidence="5" id="KW-1185">Reference proteome</keyword>
<dbReference type="SUPFAM" id="SSF141868">
    <property type="entry name" value="EAL domain-like"/>
    <property type="match status" value="1"/>
</dbReference>
<feature type="domain" description="GGDEF" evidence="3">
    <location>
        <begin position="799"/>
        <end position="932"/>
    </location>
</feature>
<dbReference type="InterPro" id="IPR000160">
    <property type="entry name" value="GGDEF_dom"/>
</dbReference>
<dbReference type="OrthoDB" id="9787514at2"/>
<dbReference type="Gene3D" id="2.40.10.220">
    <property type="entry name" value="predicted glycosyltransferase like domains"/>
    <property type="match status" value="1"/>
</dbReference>
<dbReference type="PANTHER" id="PTHR33121:SF23">
    <property type="entry name" value="CYCLIC DI-GMP PHOSPHODIESTERASE PDEB"/>
    <property type="match status" value="1"/>
</dbReference>
<accession>D8K4A9</accession>
<dbReference type="Pfam" id="PF00990">
    <property type="entry name" value="GGDEF"/>
    <property type="match status" value="1"/>
</dbReference>
<feature type="compositionally biased region" description="Polar residues" evidence="1">
    <location>
        <begin position="370"/>
        <end position="383"/>
    </location>
</feature>
<dbReference type="InterPro" id="IPR035919">
    <property type="entry name" value="EAL_sf"/>
</dbReference>
<dbReference type="PROSITE" id="PS50883">
    <property type="entry name" value="EAL"/>
    <property type="match status" value="1"/>
</dbReference>
<feature type="compositionally biased region" description="Low complexity" evidence="1">
    <location>
        <begin position="389"/>
        <end position="398"/>
    </location>
</feature>
<dbReference type="InterPro" id="IPR050706">
    <property type="entry name" value="Cyclic-di-GMP_PDE-like"/>
</dbReference>
<evidence type="ECO:0000313" key="4">
    <source>
        <dbReference type="EMBL" id="ADJ27806.1"/>
    </source>
</evidence>
<dbReference type="SUPFAM" id="SSF55073">
    <property type="entry name" value="Nucleotide cyclase"/>
    <property type="match status" value="1"/>
</dbReference>
<dbReference type="eggNOG" id="COG2200">
    <property type="taxonomic scope" value="Bacteria"/>
</dbReference>
<feature type="region of interest" description="Disordered" evidence="1">
    <location>
        <begin position="120"/>
        <end position="143"/>
    </location>
</feature>
<feature type="compositionally biased region" description="Basic and acidic residues" evidence="1">
    <location>
        <begin position="130"/>
        <end position="141"/>
    </location>
</feature>
<feature type="domain" description="EAL" evidence="2">
    <location>
        <begin position="943"/>
        <end position="1192"/>
    </location>
</feature>
<dbReference type="PROSITE" id="PS50887">
    <property type="entry name" value="GGDEF"/>
    <property type="match status" value="1"/>
</dbReference>
<dbReference type="CDD" id="cd01949">
    <property type="entry name" value="GGDEF"/>
    <property type="match status" value="1"/>
</dbReference>
<evidence type="ECO:0000313" key="5">
    <source>
        <dbReference type="Proteomes" id="UP000000393"/>
    </source>
</evidence>
<dbReference type="Gene3D" id="3.30.70.270">
    <property type="match status" value="1"/>
</dbReference>
<dbReference type="eggNOG" id="COG2199">
    <property type="taxonomic scope" value="Bacteria"/>
</dbReference>
<dbReference type="Pfam" id="PF07793">
    <property type="entry name" value="DUF1631"/>
    <property type="match status" value="2"/>
</dbReference>
<dbReference type="Pfam" id="PF00563">
    <property type="entry name" value="EAL"/>
    <property type="match status" value="1"/>
</dbReference>
<dbReference type="PANTHER" id="PTHR33121">
    <property type="entry name" value="CYCLIC DI-GMP PHOSPHODIESTERASE PDEF"/>
    <property type="match status" value="1"/>
</dbReference>
<dbReference type="Gene3D" id="3.20.20.450">
    <property type="entry name" value="EAL domain"/>
    <property type="match status" value="1"/>
</dbReference>
<sequence>MYTPQERKLDRRAFPRQPVQMNAYINSARLGRCDVEIRDFCLGGLFLVPRDSQAAYIQFRGHTGETITVHFSCSTPAGHKDFSLNVRMARVSEGGIGVAFSKPGPEVLQALHYLTAQSRRVPPKPKPALKRTEHPDERKGGQGDNVLIKACRQQVIDFTPIILKDFFERLDDALFLCARDAGNNLEQTFYLEAMEEIKSHRSRVEEHWQKNILARLSALGTIGNAPPPREEEIETSKLSMVDKDEFEDWLAIAEVVSKMEACYADPLFELEKRFSRLAGEILDKENNPVGPRAICRALQEAMRDLEISRYIKQRIYKVFKETADDKLSLLYDNLNELLRGGGILPSLERKFAASQRQSTPKKAPPFSEELSVQANGATSSSMPDKQETLLGSPASLSPSPVPKPEVHAFDRPQQAGSTIAAAEAYRVTRELLGLYKLGGRRPRGGEPSGKAAASPLKANKTFANSSMASVNEDRIAKRMARLLPEIVQQEGAVYNDRSSAEACELMEITGSLLVSILEDSVLSENTKSWIEQLEVPLLRLAVLDKAFLHLENHPARQLLNLLAQLEMPPSEERDDTDAQFEDNIDHLVKYIVRDFDQDVAIFNRVLNELKHLVEQRTRSISSNIAQVVESYKAQQELKKKRRMIAEKQLEAGGDGISDSRWDDRVPNREQDPEEWVKRAKQLPLHCWVQFADDQGHPRRLQLVWVAEDCTTFVFVDSKGRKAATLSLNEVAMQLRRGTATVLEDANMPLLDRAQYAVLQKFHSHIAYEATHDPLTGLVNRKEFEQRANRALAKAKHEVQSYVLLYLDLDQFKIINSTCGYEAGDALLKEIANLLTECLPDEGILARLGDNQFGVLLNQCPQDEGYEIAERQRIAIDSHRLVWNNKRLSVAVSIGLVSISEQNCDAAVLLQRAEAACMEAKEAGGNRIQACEFDDEEFRRRHGMVEWVARIDEVLEDGRLQLWCQRITPIAGCPEMVPHYEILLRLRDQDGRWIAAGELIQMAEFYHRMMAIDQWVIQSAFRWMADHKERLEQLGGMAINLSGQSLNDRRLVTFIKREFARTGVPPQRVCFEITETAGVANLSHTAQLIRAVKDLGCHFSLDDFGSGLSSYSYLKNLPVDYLKIDGAFVKDIATSSSDYAVVKSINEIGHFMGKKVIAEFVESKAILAKLQEIGVDFAQGYGIEPPQILSAME</sequence>